<keyword evidence="5" id="KW-0269">Exonuclease</keyword>
<keyword evidence="7" id="KW-0539">Nucleus</keyword>
<dbReference type="CDD" id="cd06141">
    <property type="entry name" value="WRN_exo"/>
    <property type="match status" value="1"/>
</dbReference>
<dbReference type="PANTHER" id="PTHR13620">
    <property type="entry name" value="3-5 EXONUCLEASE"/>
    <property type="match status" value="1"/>
</dbReference>
<gene>
    <name evidence="13" type="ORF">MEUPH1_LOCUS6980</name>
</gene>
<evidence type="ECO:0000256" key="11">
    <source>
        <dbReference type="ARBA" id="ARBA00045901"/>
    </source>
</evidence>
<dbReference type="Pfam" id="PF01612">
    <property type="entry name" value="DNA_pol_A_exo1"/>
    <property type="match status" value="1"/>
</dbReference>
<keyword evidence="4" id="KW-0378">Hydrolase</keyword>
<dbReference type="SMART" id="SM00474">
    <property type="entry name" value="35EXOc"/>
    <property type="match status" value="1"/>
</dbReference>
<protein>
    <recommendedName>
        <fullName evidence="9">3'-5' exonuclease</fullName>
    </recommendedName>
    <alternativeName>
        <fullName evidence="10">Werner Syndrome-like exonuclease</fullName>
    </alternativeName>
</protein>
<dbReference type="GO" id="GO:0008408">
    <property type="term" value="F:3'-5' exonuclease activity"/>
    <property type="evidence" value="ECO:0007669"/>
    <property type="project" value="InterPro"/>
</dbReference>
<sequence length="226" mass="26524">MANEERYLPPWMTEEQVIKNTKEFLQFEGQIKQCIYPNMLASYAEDILNKIESSEIHEVVYGFDMEWPVTFNRKSKKTALIQICTDHSTCYLFHVYHIINLPSIFVQLINHPKVRWSGVFIKNDFLKLARDFDINVTGALNGIIDLGDYTNKVLDFDLSTRWSMANLVQNLLKKDVNKDTNVRMSSWDSIHLDQNQCMYAATDAFISLILYEHLRKFDKENELQIN</sequence>
<dbReference type="InterPro" id="IPR002562">
    <property type="entry name" value="3'-5'_exonuclease_dom"/>
</dbReference>
<evidence type="ECO:0000313" key="13">
    <source>
        <dbReference type="EMBL" id="CAI6350532.1"/>
    </source>
</evidence>
<evidence type="ECO:0000256" key="7">
    <source>
        <dbReference type="ARBA" id="ARBA00023242"/>
    </source>
</evidence>
<evidence type="ECO:0000256" key="8">
    <source>
        <dbReference type="ARBA" id="ARBA00037949"/>
    </source>
</evidence>
<evidence type="ECO:0000313" key="14">
    <source>
        <dbReference type="Proteomes" id="UP001160148"/>
    </source>
</evidence>
<evidence type="ECO:0000256" key="10">
    <source>
        <dbReference type="ARBA" id="ARBA00042761"/>
    </source>
</evidence>
<name>A0AAV0W452_9HEMI</name>
<evidence type="ECO:0000259" key="12">
    <source>
        <dbReference type="SMART" id="SM00474"/>
    </source>
</evidence>
<comment type="function">
    <text evidence="11">Has exonuclease activity on both single-stranded and duplex templates bearing overhangs, but not blunt ended duplex DNA, and cleaves in a 3'-5' direction. Essential for the formation of DNA replication focal centers. Has an important role in maintaining genome stability.</text>
</comment>
<accession>A0AAV0W452</accession>
<dbReference type="InterPro" id="IPR036397">
    <property type="entry name" value="RNaseH_sf"/>
</dbReference>
<dbReference type="InterPro" id="IPR051132">
    <property type="entry name" value="3-5_Exonuclease_domain"/>
</dbReference>
<keyword evidence="6" id="KW-0460">Magnesium</keyword>
<dbReference type="Proteomes" id="UP001160148">
    <property type="component" value="Unassembled WGS sequence"/>
</dbReference>
<dbReference type="PANTHER" id="PTHR13620:SF109">
    <property type="entry name" value="3'-5' EXONUCLEASE"/>
    <property type="match status" value="1"/>
</dbReference>
<dbReference type="InterPro" id="IPR012337">
    <property type="entry name" value="RNaseH-like_sf"/>
</dbReference>
<dbReference type="GO" id="GO:0046872">
    <property type="term" value="F:metal ion binding"/>
    <property type="evidence" value="ECO:0007669"/>
    <property type="project" value="UniProtKB-KW"/>
</dbReference>
<proteinExistence type="inferred from homology"/>
<comment type="similarity">
    <text evidence="8">Belongs to the WRNexo family.</text>
</comment>
<dbReference type="GO" id="GO:0006139">
    <property type="term" value="P:nucleobase-containing compound metabolic process"/>
    <property type="evidence" value="ECO:0007669"/>
    <property type="project" value="InterPro"/>
</dbReference>
<organism evidence="13 14">
    <name type="scientific">Macrosiphum euphorbiae</name>
    <name type="common">potato aphid</name>
    <dbReference type="NCBI Taxonomy" id="13131"/>
    <lineage>
        <taxon>Eukaryota</taxon>
        <taxon>Metazoa</taxon>
        <taxon>Ecdysozoa</taxon>
        <taxon>Arthropoda</taxon>
        <taxon>Hexapoda</taxon>
        <taxon>Insecta</taxon>
        <taxon>Pterygota</taxon>
        <taxon>Neoptera</taxon>
        <taxon>Paraneoptera</taxon>
        <taxon>Hemiptera</taxon>
        <taxon>Sternorrhyncha</taxon>
        <taxon>Aphidomorpha</taxon>
        <taxon>Aphidoidea</taxon>
        <taxon>Aphididae</taxon>
        <taxon>Macrosiphini</taxon>
        <taxon>Macrosiphum</taxon>
    </lineage>
</organism>
<keyword evidence="2" id="KW-0540">Nuclease</keyword>
<dbReference type="Gene3D" id="3.30.420.10">
    <property type="entry name" value="Ribonuclease H-like superfamily/Ribonuclease H"/>
    <property type="match status" value="1"/>
</dbReference>
<evidence type="ECO:0000256" key="2">
    <source>
        <dbReference type="ARBA" id="ARBA00022722"/>
    </source>
</evidence>
<dbReference type="SUPFAM" id="SSF53098">
    <property type="entry name" value="Ribonuclease H-like"/>
    <property type="match status" value="1"/>
</dbReference>
<dbReference type="GO" id="GO:0003676">
    <property type="term" value="F:nucleic acid binding"/>
    <property type="evidence" value="ECO:0007669"/>
    <property type="project" value="InterPro"/>
</dbReference>
<evidence type="ECO:0000256" key="1">
    <source>
        <dbReference type="ARBA" id="ARBA00004123"/>
    </source>
</evidence>
<dbReference type="GO" id="GO:0005634">
    <property type="term" value="C:nucleus"/>
    <property type="evidence" value="ECO:0007669"/>
    <property type="project" value="UniProtKB-SubCell"/>
</dbReference>
<reference evidence="13 14" key="1">
    <citation type="submission" date="2023-01" db="EMBL/GenBank/DDBJ databases">
        <authorList>
            <person name="Whitehead M."/>
        </authorList>
    </citation>
    <scope>NUCLEOTIDE SEQUENCE [LARGE SCALE GENOMIC DNA]</scope>
</reference>
<dbReference type="EMBL" id="CARXXK010000001">
    <property type="protein sequence ID" value="CAI6350532.1"/>
    <property type="molecule type" value="Genomic_DNA"/>
</dbReference>
<dbReference type="AlphaFoldDB" id="A0AAV0W452"/>
<evidence type="ECO:0000256" key="5">
    <source>
        <dbReference type="ARBA" id="ARBA00022839"/>
    </source>
</evidence>
<comment type="subcellular location">
    <subcellularLocation>
        <location evidence="1">Nucleus</location>
    </subcellularLocation>
</comment>
<evidence type="ECO:0000256" key="9">
    <source>
        <dbReference type="ARBA" id="ARBA00040531"/>
    </source>
</evidence>
<feature type="domain" description="3'-5' exonuclease" evidence="12">
    <location>
        <begin position="44"/>
        <end position="219"/>
    </location>
</feature>
<evidence type="ECO:0000256" key="3">
    <source>
        <dbReference type="ARBA" id="ARBA00022723"/>
    </source>
</evidence>
<comment type="caution">
    <text evidence="13">The sequence shown here is derived from an EMBL/GenBank/DDBJ whole genome shotgun (WGS) entry which is preliminary data.</text>
</comment>
<evidence type="ECO:0000256" key="6">
    <source>
        <dbReference type="ARBA" id="ARBA00022842"/>
    </source>
</evidence>
<evidence type="ECO:0000256" key="4">
    <source>
        <dbReference type="ARBA" id="ARBA00022801"/>
    </source>
</evidence>
<keyword evidence="3" id="KW-0479">Metal-binding</keyword>
<keyword evidence="14" id="KW-1185">Reference proteome</keyword>